<dbReference type="AlphaFoldDB" id="A0AAE0KRU5"/>
<dbReference type="EMBL" id="LGRX02019531">
    <property type="protein sequence ID" value="KAK3258437.1"/>
    <property type="molecule type" value="Genomic_DNA"/>
</dbReference>
<proteinExistence type="predicted"/>
<evidence type="ECO:0000313" key="1">
    <source>
        <dbReference type="EMBL" id="KAK3258437.1"/>
    </source>
</evidence>
<reference evidence="1 2" key="1">
    <citation type="journal article" date="2015" name="Genome Biol. Evol.">
        <title>Comparative Genomics of a Bacterivorous Green Alga Reveals Evolutionary Causalities and Consequences of Phago-Mixotrophic Mode of Nutrition.</title>
        <authorList>
            <person name="Burns J.A."/>
            <person name="Paasch A."/>
            <person name="Narechania A."/>
            <person name="Kim E."/>
        </authorList>
    </citation>
    <scope>NUCLEOTIDE SEQUENCE [LARGE SCALE GENOMIC DNA]</scope>
    <source>
        <strain evidence="1 2">PLY_AMNH</strain>
    </source>
</reference>
<dbReference type="Proteomes" id="UP001190700">
    <property type="component" value="Unassembled WGS sequence"/>
</dbReference>
<gene>
    <name evidence="1" type="ORF">CYMTET_32523</name>
</gene>
<name>A0AAE0KRU5_9CHLO</name>
<accession>A0AAE0KRU5</accession>
<comment type="caution">
    <text evidence="1">The sequence shown here is derived from an EMBL/GenBank/DDBJ whole genome shotgun (WGS) entry which is preliminary data.</text>
</comment>
<evidence type="ECO:0000313" key="2">
    <source>
        <dbReference type="Proteomes" id="UP001190700"/>
    </source>
</evidence>
<organism evidence="1 2">
    <name type="scientific">Cymbomonas tetramitiformis</name>
    <dbReference type="NCBI Taxonomy" id="36881"/>
    <lineage>
        <taxon>Eukaryota</taxon>
        <taxon>Viridiplantae</taxon>
        <taxon>Chlorophyta</taxon>
        <taxon>Pyramimonadophyceae</taxon>
        <taxon>Pyramimonadales</taxon>
        <taxon>Pyramimonadaceae</taxon>
        <taxon>Cymbomonas</taxon>
    </lineage>
</organism>
<protein>
    <submittedName>
        <fullName evidence="1">Uncharacterized protein</fullName>
    </submittedName>
</protein>
<sequence>MVGFTVTAEDPEPQLNLHYINARQDVDVVSADGGSTDSDTSCRDIAVPAVRQRYAVGAGGMSPLLKHSISSVYICALFCVCATAAPITG</sequence>
<keyword evidence="2" id="KW-1185">Reference proteome</keyword>